<feature type="non-terminal residue" evidence="1">
    <location>
        <position position="1"/>
    </location>
</feature>
<sequence length="86" mass="8911">LAESKLAEYVTAGSGFRKVLHVTGENAATGRTGENGGYCDMTPPRSLGRYRSCRSAAAGVSCTRIRAKACGMTNRAGKGRGAAVFP</sequence>
<gene>
    <name evidence="1" type="ORF">OJ597_12455</name>
</gene>
<dbReference type="EMBL" id="JAPAHU010000242">
    <property type="protein sequence ID" value="MCW1043181.1"/>
    <property type="molecule type" value="Genomic_DNA"/>
</dbReference>
<proteinExistence type="predicted"/>
<comment type="caution">
    <text evidence="1">The sequence shown here is derived from an EMBL/GenBank/DDBJ whole genome shotgun (WGS) entry which is preliminary data.</text>
</comment>
<organism evidence="1 2">
    <name type="scientific">Streptococcus anginosus</name>
    <dbReference type="NCBI Taxonomy" id="1328"/>
    <lineage>
        <taxon>Bacteria</taxon>
        <taxon>Bacillati</taxon>
        <taxon>Bacillota</taxon>
        <taxon>Bacilli</taxon>
        <taxon>Lactobacillales</taxon>
        <taxon>Streptococcaceae</taxon>
        <taxon>Streptococcus</taxon>
        <taxon>Streptococcus anginosus group</taxon>
    </lineage>
</organism>
<keyword evidence="2" id="KW-1185">Reference proteome</keyword>
<protein>
    <submittedName>
        <fullName evidence="1">Uncharacterized protein</fullName>
    </submittedName>
</protein>
<evidence type="ECO:0000313" key="1">
    <source>
        <dbReference type="EMBL" id="MCW1043181.1"/>
    </source>
</evidence>
<reference evidence="1 2" key="1">
    <citation type="submission" date="2022-10" db="EMBL/GenBank/DDBJ databases">
        <title>Comparative genomic study of S. anginosus.</title>
        <authorList>
            <person name="Prasad A."/>
            <person name="Ene A."/>
            <person name="Jablonska S."/>
            <person name="Du J."/>
            <person name="Wolfe A.J."/>
            <person name="Putonti C."/>
        </authorList>
    </citation>
    <scope>NUCLEOTIDE SEQUENCE [LARGE SCALE GENOMIC DNA]</scope>
    <source>
        <strain evidence="1 2">UMB9231</strain>
    </source>
</reference>
<accession>A0ABT3ECL6</accession>
<name>A0ABT3ECL6_STRAP</name>
<dbReference type="Proteomes" id="UP001526076">
    <property type="component" value="Unassembled WGS sequence"/>
</dbReference>
<evidence type="ECO:0000313" key="2">
    <source>
        <dbReference type="Proteomes" id="UP001526076"/>
    </source>
</evidence>